<proteinExistence type="predicted"/>
<sequence>MRQGGIVYPSVRKISDTSCGLIRAARILKKGWNRRVQGRGAMFGHTKLCLLYQSGHVSDVISLLDFETVDFLQDRVVNPAPYPLPGGPGLVESPLTTRKDYVGTILSPPVSPHGCNSLCGET</sequence>
<evidence type="ECO:0000313" key="2">
    <source>
        <dbReference type="Proteomes" id="UP001054837"/>
    </source>
</evidence>
<dbReference type="AlphaFoldDB" id="A0AAV4MXA9"/>
<name>A0AAV4MXA9_9ARAC</name>
<gene>
    <name evidence="1" type="ORF">CDAR_507561</name>
</gene>
<comment type="caution">
    <text evidence="1">The sequence shown here is derived from an EMBL/GenBank/DDBJ whole genome shotgun (WGS) entry which is preliminary data.</text>
</comment>
<dbReference type="Proteomes" id="UP001054837">
    <property type="component" value="Unassembled WGS sequence"/>
</dbReference>
<protein>
    <submittedName>
        <fullName evidence="1">Uncharacterized protein</fullName>
    </submittedName>
</protein>
<reference evidence="1 2" key="1">
    <citation type="submission" date="2021-06" db="EMBL/GenBank/DDBJ databases">
        <title>Caerostris darwini draft genome.</title>
        <authorList>
            <person name="Kono N."/>
            <person name="Arakawa K."/>
        </authorList>
    </citation>
    <scope>NUCLEOTIDE SEQUENCE [LARGE SCALE GENOMIC DNA]</scope>
</reference>
<accession>A0AAV4MXA9</accession>
<keyword evidence="2" id="KW-1185">Reference proteome</keyword>
<evidence type="ECO:0000313" key="1">
    <source>
        <dbReference type="EMBL" id="GIX76605.1"/>
    </source>
</evidence>
<dbReference type="EMBL" id="BPLQ01000950">
    <property type="protein sequence ID" value="GIX76605.1"/>
    <property type="molecule type" value="Genomic_DNA"/>
</dbReference>
<organism evidence="1 2">
    <name type="scientific">Caerostris darwini</name>
    <dbReference type="NCBI Taxonomy" id="1538125"/>
    <lineage>
        <taxon>Eukaryota</taxon>
        <taxon>Metazoa</taxon>
        <taxon>Ecdysozoa</taxon>
        <taxon>Arthropoda</taxon>
        <taxon>Chelicerata</taxon>
        <taxon>Arachnida</taxon>
        <taxon>Araneae</taxon>
        <taxon>Araneomorphae</taxon>
        <taxon>Entelegynae</taxon>
        <taxon>Araneoidea</taxon>
        <taxon>Araneidae</taxon>
        <taxon>Caerostris</taxon>
    </lineage>
</organism>